<organism evidence="9 10">
    <name type="scientific">Temnothorax curvispinosus</name>
    <dbReference type="NCBI Taxonomy" id="300111"/>
    <lineage>
        <taxon>Eukaryota</taxon>
        <taxon>Metazoa</taxon>
        <taxon>Ecdysozoa</taxon>
        <taxon>Arthropoda</taxon>
        <taxon>Hexapoda</taxon>
        <taxon>Insecta</taxon>
        <taxon>Pterygota</taxon>
        <taxon>Neoptera</taxon>
        <taxon>Endopterygota</taxon>
        <taxon>Hymenoptera</taxon>
        <taxon>Apocrita</taxon>
        <taxon>Aculeata</taxon>
        <taxon>Formicoidea</taxon>
        <taxon>Formicidae</taxon>
        <taxon>Myrmicinae</taxon>
        <taxon>Temnothorax</taxon>
    </lineage>
</organism>
<feature type="domain" description="THAP-type" evidence="8">
    <location>
        <begin position="1"/>
        <end position="79"/>
    </location>
</feature>
<proteinExistence type="predicted"/>
<dbReference type="GO" id="GO:0005634">
    <property type="term" value="C:nucleus"/>
    <property type="evidence" value="ECO:0007669"/>
    <property type="project" value="TreeGrafter"/>
</dbReference>
<dbReference type="PROSITE" id="PS50950">
    <property type="entry name" value="ZF_THAP"/>
    <property type="match status" value="1"/>
</dbReference>
<dbReference type="Gene3D" id="6.20.210.20">
    <property type="entry name" value="THAP domain"/>
    <property type="match status" value="1"/>
</dbReference>
<dbReference type="GO" id="GO:0008270">
    <property type="term" value="F:zinc ion binding"/>
    <property type="evidence" value="ECO:0007669"/>
    <property type="project" value="UniProtKB-KW"/>
</dbReference>
<gene>
    <name evidence="10" type="primary">LOC112455885</name>
</gene>
<dbReference type="InterPro" id="IPR048365">
    <property type="entry name" value="TNP-like_RNaseH_N"/>
</dbReference>
<reference evidence="10" key="1">
    <citation type="submission" date="2025-08" db="UniProtKB">
        <authorList>
            <consortium name="RefSeq"/>
        </authorList>
    </citation>
    <scope>IDENTIFICATION</scope>
    <source>
        <tissue evidence="10">Whole body</tissue>
    </source>
</reference>
<protein>
    <submittedName>
        <fullName evidence="10">Uncharacterized protein LOC112455885</fullName>
    </submittedName>
</protein>
<dbReference type="InterPro" id="IPR006612">
    <property type="entry name" value="THAP_Znf"/>
</dbReference>
<evidence type="ECO:0000256" key="5">
    <source>
        <dbReference type="PROSITE-ProRule" id="PRU00309"/>
    </source>
</evidence>
<dbReference type="OrthoDB" id="7554705at2759"/>
<name>A0A6J1PVE2_9HYME</name>
<evidence type="ECO:0000256" key="4">
    <source>
        <dbReference type="ARBA" id="ARBA00023125"/>
    </source>
</evidence>
<evidence type="ECO:0000256" key="7">
    <source>
        <dbReference type="SAM" id="MobiDB-lite"/>
    </source>
</evidence>
<dbReference type="InterPro" id="IPR021896">
    <property type="entry name" value="THAP9-like_HTH"/>
</dbReference>
<dbReference type="PANTHER" id="PTHR46600:SF7">
    <property type="entry name" value="SI:DKEY-228B2.6-RELATED"/>
    <property type="match status" value="1"/>
</dbReference>
<dbReference type="GeneID" id="112455885"/>
<evidence type="ECO:0000256" key="2">
    <source>
        <dbReference type="ARBA" id="ARBA00022771"/>
    </source>
</evidence>
<dbReference type="InterPro" id="IPR038441">
    <property type="entry name" value="THAP_Znf_sf"/>
</dbReference>
<evidence type="ECO:0000256" key="1">
    <source>
        <dbReference type="ARBA" id="ARBA00022723"/>
    </source>
</evidence>
<dbReference type="GO" id="GO:0000978">
    <property type="term" value="F:RNA polymerase II cis-regulatory region sequence-specific DNA binding"/>
    <property type="evidence" value="ECO:0007669"/>
    <property type="project" value="TreeGrafter"/>
</dbReference>
<dbReference type="Proteomes" id="UP000504618">
    <property type="component" value="Unplaced"/>
</dbReference>
<evidence type="ECO:0000313" key="9">
    <source>
        <dbReference type="Proteomes" id="UP000504618"/>
    </source>
</evidence>
<dbReference type="InterPro" id="IPR026516">
    <property type="entry name" value="THAP1/10"/>
</dbReference>
<evidence type="ECO:0000256" key="3">
    <source>
        <dbReference type="ARBA" id="ARBA00022833"/>
    </source>
</evidence>
<dbReference type="SUPFAM" id="SSF57716">
    <property type="entry name" value="Glucocorticoid receptor-like (DNA-binding domain)"/>
    <property type="match status" value="1"/>
</dbReference>
<keyword evidence="4 5" id="KW-0238">DNA-binding</keyword>
<evidence type="ECO:0000259" key="8">
    <source>
        <dbReference type="PROSITE" id="PS50950"/>
    </source>
</evidence>
<feature type="coiled-coil region" evidence="6">
    <location>
        <begin position="232"/>
        <end position="273"/>
    </location>
</feature>
<keyword evidence="3" id="KW-0862">Zinc</keyword>
<evidence type="ECO:0000313" key="10">
    <source>
        <dbReference type="RefSeq" id="XP_024873857.1"/>
    </source>
</evidence>
<dbReference type="Pfam" id="PF21787">
    <property type="entry name" value="TNP-like_RNaseH_N"/>
    <property type="match status" value="1"/>
</dbReference>
<feature type="region of interest" description="Disordered" evidence="7">
    <location>
        <begin position="158"/>
        <end position="183"/>
    </location>
</feature>
<keyword evidence="1" id="KW-0479">Metal-binding</keyword>
<dbReference type="GO" id="GO:0006357">
    <property type="term" value="P:regulation of transcription by RNA polymerase II"/>
    <property type="evidence" value="ECO:0007669"/>
    <property type="project" value="TreeGrafter"/>
</dbReference>
<dbReference type="PANTHER" id="PTHR46600">
    <property type="entry name" value="THAP DOMAIN-CONTAINING"/>
    <property type="match status" value="1"/>
</dbReference>
<accession>A0A6J1PVE2</accession>
<keyword evidence="2 5" id="KW-0863">Zinc-finger</keyword>
<dbReference type="Pfam" id="PF12017">
    <property type="entry name" value="Tnp_P_element"/>
    <property type="match status" value="1"/>
</dbReference>
<feature type="compositionally biased region" description="Basic and acidic residues" evidence="7">
    <location>
        <begin position="162"/>
        <end position="177"/>
    </location>
</feature>
<dbReference type="SMART" id="SM00692">
    <property type="entry name" value="DM3"/>
    <property type="match status" value="1"/>
</dbReference>
<sequence>MVLRCFLCKTTYNKNEKDVQMHKVPRKEHIMKLWLSVLNMEQINPNARLCSKHFTRDDFMTSVVAERKYLKSDAIPSMNLQNEDEKDTGCNSNKEESIQDTQHCNMKRIPLKRSLSMEQSAEEVPLKIIRTINDIDMKKVSQSPLERKYLKPDAIPSMNLQNKDEKDTGCNSSKEESIQNTQHCNMKRTPLKRSLSMEQSAEEEVPLKNIRRINDIDIKKVSQSPLEAEACLEVLIEEVHEKRKEVKHLRNKVGKLQKTVKDLRSLMKTLKDNKLITSTARNTLKSIESPALVAVVQKVLSGKHRFNAFPSELKTFATTLHFYSPKAYDFVRRIFINILPHPSTIRKWYYSIDGSPGISQPALDCLTKKAHEANEKKRTILCGLQIDDISIRKQLHFNGKEYISFYQLWDKNR</sequence>
<dbReference type="RefSeq" id="XP_024873857.1">
    <property type="nucleotide sequence ID" value="XM_025018089.1"/>
</dbReference>
<feature type="region of interest" description="Disordered" evidence="7">
    <location>
        <begin position="80"/>
        <end position="101"/>
    </location>
</feature>
<dbReference type="Pfam" id="PF05485">
    <property type="entry name" value="THAP"/>
    <property type="match status" value="1"/>
</dbReference>
<keyword evidence="6" id="KW-0175">Coiled coil</keyword>
<dbReference type="SMART" id="SM00980">
    <property type="entry name" value="THAP"/>
    <property type="match status" value="1"/>
</dbReference>
<evidence type="ECO:0000256" key="6">
    <source>
        <dbReference type="SAM" id="Coils"/>
    </source>
</evidence>
<dbReference type="GO" id="GO:0003700">
    <property type="term" value="F:DNA-binding transcription factor activity"/>
    <property type="evidence" value="ECO:0007669"/>
    <property type="project" value="TreeGrafter"/>
</dbReference>
<keyword evidence="9" id="KW-1185">Reference proteome</keyword>
<dbReference type="AlphaFoldDB" id="A0A6J1PVE2"/>